<keyword evidence="2 7" id="KW-0813">Transport</keyword>
<dbReference type="RefSeq" id="WP_044347768.1">
    <property type="nucleotide sequence ID" value="NZ_AZAC01000010.1"/>
</dbReference>
<dbReference type="InterPro" id="IPR000711">
    <property type="entry name" value="ATPase_OSCP/dsu"/>
</dbReference>
<keyword evidence="6 7" id="KW-0066">ATP synthesis</keyword>
<dbReference type="GO" id="GO:0046933">
    <property type="term" value="F:proton-transporting ATP synthase activity, rotational mechanism"/>
    <property type="evidence" value="ECO:0007669"/>
    <property type="project" value="UniProtKB-UniRule"/>
</dbReference>
<dbReference type="PATRIC" id="fig|1429043.3.peg.1669"/>
<comment type="function">
    <text evidence="7">F(1)F(0) ATP synthase produces ATP from ADP in the presence of a proton or sodium gradient. F-type ATPases consist of two structural domains, F(1) containing the extramembraneous catalytic core and F(0) containing the membrane proton channel, linked together by a central stalk and a peripheral stalk. During catalysis, ATP synthesis in the catalytic domain of F(1) is coupled via a rotary mechanism of the central stalk subunits to proton translocation.</text>
</comment>
<dbReference type="EMBL" id="AZAC01000010">
    <property type="protein sequence ID" value="KIX14520.1"/>
    <property type="molecule type" value="Genomic_DNA"/>
</dbReference>
<accession>A0A0D2JYC0</accession>
<keyword evidence="5 7" id="KW-0472">Membrane</keyword>
<evidence type="ECO:0000256" key="6">
    <source>
        <dbReference type="ARBA" id="ARBA00023310"/>
    </source>
</evidence>
<evidence type="ECO:0000313" key="9">
    <source>
        <dbReference type="Proteomes" id="UP000032233"/>
    </source>
</evidence>
<dbReference type="GO" id="GO:0005886">
    <property type="term" value="C:plasma membrane"/>
    <property type="evidence" value="ECO:0007669"/>
    <property type="project" value="UniProtKB-SubCell"/>
</dbReference>
<dbReference type="FunCoup" id="A0A0D2JYC0">
    <property type="interactions" value="377"/>
</dbReference>
<keyword evidence="3 7" id="KW-0375">Hydrogen ion transport</keyword>
<name>A0A0D2JYC0_9BACT</name>
<keyword evidence="9" id="KW-1185">Reference proteome</keyword>
<dbReference type="STRING" id="1429043.X474_07905"/>
<comment type="caution">
    <text evidence="8">The sequence shown here is derived from an EMBL/GenBank/DDBJ whole genome shotgun (WGS) entry which is preliminary data.</text>
</comment>
<keyword evidence="4 7" id="KW-0406">Ion transport</keyword>
<evidence type="ECO:0000256" key="4">
    <source>
        <dbReference type="ARBA" id="ARBA00023065"/>
    </source>
</evidence>
<evidence type="ECO:0000256" key="5">
    <source>
        <dbReference type="ARBA" id="ARBA00023136"/>
    </source>
</evidence>
<keyword evidence="7" id="KW-0139">CF(1)</keyword>
<dbReference type="Proteomes" id="UP000032233">
    <property type="component" value="Unassembled WGS sequence"/>
</dbReference>
<dbReference type="Gene3D" id="1.10.520.20">
    <property type="entry name" value="N-terminal domain of the delta subunit of the F1F0-ATP synthase"/>
    <property type="match status" value="1"/>
</dbReference>
<evidence type="ECO:0000256" key="3">
    <source>
        <dbReference type="ARBA" id="ARBA00022781"/>
    </source>
</evidence>
<protein>
    <recommendedName>
        <fullName evidence="7">ATP synthase subunit delta</fullName>
    </recommendedName>
    <alternativeName>
        <fullName evidence="7">ATP synthase F(1) sector subunit delta</fullName>
    </alternativeName>
    <alternativeName>
        <fullName evidence="7">F-type ATPase subunit delta</fullName>
        <shortName evidence="7">F-ATPase subunit delta</shortName>
    </alternativeName>
</protein>
<dbReference type="Pfam" id="PF00213">
    <property type="entry name" value="OSCP"/>
    <property type="match status" value="1"/>
</dbReference>
<keyword evidence="7" id="KW-1003">Cell membrane</keyword>
<dbReference type="HAMAP" id="MF_01416">
    <property type="entry name" value="ATP_synth_delta_bact"/>
    <property type="match status" value="1"/>
</dbReference>
<evidence type="ECO:0000256" key="1">
    <source>
        <dbReference type="ARBA" id="ARBA00004370"/>
    </source>
</evidence>
<dbReference type="AlphaFoldDB" id="A0A0D2JYC0"/>
<dbReference type="NCBIfam" id="TIGR01145">
    <property type="entry name" value="ATP_synt_delta"/>
    <property type="match status" value="1"/>
</dbReference>
<reference evidence="8 9" key="1">
    <citation type="submission" date="2013-11" db="EMBL/GenBank/DDBJ databases">
        <title>Metagenomic analysis of a methanogenic consortium involved in long chain n-alkane degradation.</title>
        <authorList>
            <person name="Davidova I.A."/>
            <person name="Callaghan A.V."/>
            <person name="Wawrik B."/>
            <person name="Pruitt S."/>
            <person name="Marks C."/>
            <person name="Duncan K.E."/>
            <person name="Suflita J.M."/>
        </authorList>
    </citation>
    <scope>NUCLEOTIDE SEQUENCE [LARGE SCALE GENOMIC DNA]</scope>
    <source>
        <strain evidence="8 9">SPR</strain>
    </source>
</reference>
<dbReference type="SUPFAM" id="SSF47928">
    <property type="entry name" value="N-terminal domain of the delta subunit of the F1F0-ATP synthase"/>
    <property type="match status" value="1"/>
</dbReference>
<evidence type="ECO:0000313" key="8">
    <source>
        <dbReference type="EMBL" id="KIX14520.1"/>
    </source>
</evidence>
<comment type="similarity">
    <text evidence="7">Belongs to the ATPase delta chain family.</text>
</comment>
<dbReference type="PRINTS" id="PR00125">
    <property type="entry name" value="ATPASEDELTA"/>
</dbReference>
<evidence type="ECO:0000256" key="2">
    <source>
        <dbReference type="ARBA" id="ARBA00022448"/>
    </source>
</evidence>
<dbReference type="GO" id="GO:0045259">
    <property type="term" value="C:proton-transporting ATP synthase complex"/>
    <property type="evidence" value="ECO:0007669"/>
    <property type="project" value="UniProtKB-KW"/>
</dbReference>
<dbReference type="InterPro" id="IPR026015">
    <property type="entry name" value="ATP_synth_OSCP/delta_N_sf"/>
</dbReference>
<comment type="function">
    <text evidence="7">This protein is part of the stalk that links CF(0) to CF(1). It either transmits conformational changes from CF(0) to CF(1) or is implicated in proton conduction.</text>
</comment>
<evidence type="ECO:0000256" key="7">
    <source>
        <dbReference type="HAMAP-Rule" id="MF_01416"/>
    </source>
</evidence>
<gene>
    <name evidence="7" type="primary">atpH</name>
    <name evidence="8" type="ORF">X474_07905</name>
</gene>
<proteinExistence type="inferred from homology"/>
<dbReference type="InParanoid" id="A0A0D2JYC0"/>
<comment type="subcellular location">
    <subcellularLocation>
        <location evidence="7">Cell membrane</location>
        <topology evidence="7">Peripheral membrane protein</topology>
    </subcellularLocation>
    <subcellularLocation>
        <location evidence="1">Membrane</location>
    </subcellularLocation>
</comment>
<organism evidence="8 9">
    <name type="scientific">Dethiosulfatarculus sandiegensis</name>
    <dbReference type="NCBI Taxonomy" id="1429043"/>
    <lineage>
        <taxon>Bacteria</taxon>
        <taxon>Pseudomonadati</taxon>
        <taxon>Thermodesulfobacteriota</taxon>
        <taxon>Desulfarculia</taxon>
        <taxon>Desulfarculales</taxon>
        <taxon>Desulfarculaceae</taxon>
        <taxon>Dethiosulfatarculus</taxon>
    </lineage>
</organism>
<sequence>MTSQIVAKRYAKALLEIGREDGLMEQYGRELVEMAALLTDTADLMPVLANPVFELESRKAILETIVEKMGLSPIVANFFKLLLDRRRITAAADISLVYAGLLDEAKGITRAEVSSAAPLSDDEVSGISEVLRQVAGQEVQVEVKEDPSLIGGVIARIGDLVLDGSVKSQLQSLRESLRRGEYA</sequence>
<dbReference type="OrthoDB" id="9802471at2"/>
<dbReference type="PANTHER" id="PTHR11910">
    <property type="entry name" value="ATP SYNTHASE DELTA CHAIN"/>
    <property type="match status" value="1"/>
</dbReference>